<keyword evidence="10 11" id="KW-0449">Lipoprotein</keyword>
<name>A0A917RXJ0_9BACL</name>
<evidence type="ECO:0000256" key="3">
    <source>
        <dbReference type="ARBA" id="ARBA00006071"/>
    </source>
</evidence>
<dbReference type="PROSITE" id="PS01096">
    <property type="entry name" value="PPIC_PPIASE_1"/>
    <property type="match status" value="1"/>
</dbReference>
<evidence type="ECO:0000256" key="1">
    <source>
        <dbReference type="ARBA" id="ARBA00000971"/>
    </source>
</evidence>
<evidence type="ECO:0000313" key="14">
    <source>
        <dbReference type="EMBL" id="GGL42883.1"/>
    </source>
</evidence>
<dbReference type="EC" id="5.2.1.8" evidence="11"/>
<dbReference type="GO" id="GO:0005886">
    <property type="term" value="C:plasma membrane"/>
    <property type="evidence" value="ECO:0007669"/>
    <property type="project" value="UniProtKB-SubCell"/>
</dbReference>
<evidence type="ECO:0000256" key="5">
    <source>
        <dbReference type="ARBA" id="ARBA00022729"/>
    </source>
</evidence>
<dbReference type="Gene3D" id="3.10.50.40">
    <property type="match status" value="1"/>
</dbReference>
<feature type="chain" id="PRO_5038929816" description="Foldase protein PrsA" evidence="12">
    <location>
        <begin position="19"/>
        <end position="295"/>
    </location>
</feature>
<keyword evidence="8 11" id="KW-0564">Palmitate</keyword>
<keyword evidence="15" id="KW-1185">Reference proteome</keyword>
<protein>
    <recommendedName>
        <fullName evidence="11">Foldase protein PrsA</fullName>
        <ecNumber evidence="11">5.2.1.8</ecNumber>
    </recommendedName>
</protein>
<evidence type="ECO:0000256" key="7">
    <source>
        <dbReference type="ARBA" id="ARBA00023136"/>
    </source>
</evidence>
<dbReference type="PANTHER" id="PTHR47245:SF1">
    <property type="entry name" value="FOLDASE PROTEIN PRSA"/>
    <property type="match status" value="1"/>
</dbReference>
<evidence type="ECO:0000256" key="8">
    <source>
        <dbReference type="ARBA" id="ARBA00023139"/>
    </source>
</evidence>
<dbReference type="InterPro" id="IPR023059">
    <property type="entry name" value="Foldase_PrsA"/>
</dbReference>
<dbReference type="InterPro" id="IPR050245">
    <property type="entry name" value="PrsA_foldase"/>
</dbReference>
<keyword evidence="6 11" id="KW-0697">Rotamase</keyword>
<dbReference type="InterPro" id="IPR000297">
    <property type="entry name" value="PPIase_PpiC"/>
</dbReference>
<evidence type="ECO:0000313" key="15">
    <source>
        <dbReference type="Proteomes" id="UP000654670"/>
    </source>
</evidence>
<organism evidence="14 15">
    <name type="scientific">Sporolactobacillus putidus</name>
    <dbReference type="NCBI Taxonomy" id="492735"/>
    <lineage>
        <taxon>Bacteria</taxon>
        <taxon>Bacillati</taxon>
        <taxon>Bacillota</taxon>
        <taxon>Bacilli</taxon>
        <taxon>Bacillales</taxon>
        <taxon>Sporolactobacillaceae</taxon>
        <taxon>Sporolactobacillus</taxon>
    </lineage>
</organism>
<dbReference type="AlphaFoldDB" id="A0A917RXJ0"/>
<dbReference type="Gene3D" id="1.10.4030.10">
    <property type="entry name" value="Porin chaperone SurA, peptide-binding domain"/>
    <property type="match status" value="1"/>
</dbReference>
<evidence type="ECO:0000259" key="13">
    <source>
        <dbReference type="PROSITE" id="PS50198"/>
    </source>
</evidence>
<dbReference type="GO" id="GO:0006457">
    <property type="term" value="P:protein folding"/>
    <property type="evidence" value="ECO:0007669"/>
    <property type="project" value="UniProtKB-UniRule"/>
</dbReference>
<gene>
    <name evidence="11 14" type="primary">prsA</name>
    <name evidence="14" type="ORF">GCM10007968_03530</name>
</gene>
<dbReference type="Pfam" id="PF00639">
    <property type="entry name" value="Rotamase"/>
    <property type="match status" value="1"/>
</dbReference>
<dbReference type="Proteomes" id="UP000654670">
    <property type="component" value="Unassembled WGS sequence"/>
</dbReference>
<evidence type="ECO:0000256" key="9">
    <source>
        <dbReference type="ARBA" id="ARBA00023235"/>
    </source>
</evidence>
<evidence type="ECO:0000256" key="4">
    <source>
        <dbReference type="ARBA" id="ARBA00022475"/>
    </source>
</evidence>
<keyword evidence="4 11" id="KW-1003">Cell membrane</keyword>
<comment type="subcellular location">
    <subcellularLocation>
        <location evidence="2 11">Cell membrane</location>
        <topology evidence="2 11">Lipid-anchor</topology>
    </subcellularLocation>
</comment>
<evidence type="ECO:0000256" key="12">
    <source>
        <dbReference type="SAM" id="SignalP"/>
    </source>
</evidence>
<sequence>MKKLIIVFAALLGLSGLAACGNSSLGSAVVVQTKSGNITEQDFYNELKTSSNGSQILQNLVYEKLLSSKYNVSQKEVDAKYNQVLKTFPDRQSFDAALAQNNLTDSQFRRNIKDSLMMTKAQQTGIKVTDKALLDYYNKNKAQLTQLKASHILVKDQQTADSILQQLKSGADFATLAKKNSIDQGTSAKGGELGWFQASTMVPEFSNAAMKLKVGEISNPVYSKTDGGYHIIKLEGKKDAFNQIKSEVRSAYLTSKQKSQSQVMQTLIKDADVQVKDKSFSNLFNSTTPSSTSAQ</sequence>
<dbReference type="RefSeq" id="WP_188801279.1">
    <property type="nucleotide sequence ID" value="NZ_BMOK01000001.1"/>
</dbReference>
<dbReference type="PROSITE" id="PS51257">
    <property type="entry name" value="PROKAR_LIPOPROTEIN"/>
    <property type="match status" value="1"/>
</dbReference>
<feature type="signal peptide" evidence="12">
    <location>
        <begin position="1"/>
        <end position="18"/>
    </location>
</feature>
<dbReference type="InterPro" id="IPR046357">
    <property type="entry name" value="PPIase_dom_sf"/>
</dbReference>
<keyword evidence="7 11" id="KW-0472">Membrane</keyword>
<proteinExistence type="inferred from homology"/>
<comment type="similarity">
    <text evidence="3 11">Belongs to the PrsA family.</text>
</comment>
<reference evidence="14" key="2">
    <citation type="submission" date="2020-09" db="EMBL/GenBank/DDBJ databases">
        <authorList>
            <person name="Sun Q."/>
            <person name="Ohkuma M."/>
        </authorList>
    </citation>
    <scope>NUCLEOTIDE SEQUENCE</scope>
    <source>
        <strain evidence="14">JCM 15325</strain>
    </source>
</reference>
<comment type="catalytic activity">
    <reaction evidence="1 11">
        <text>[protein]-peptidylproline (omega=180) = [protein]-peptidylproline (omega=0)</text>
        <dbReference type="Rhea" id="RHEA:16237"/>
        <dbReference type="Rhea" id="RHEA-COMP:10747"/>
        <dbReference type="Rhea" id="RHEA-COMP:10748"/>
        <dbReference type="ChEBI" id="CHEBI:83833"/>
        <dbReference type="ChEBI" id="CHEBI:83834"/>
        <dbReference type="EC" id="5.2.1.8"/>
    </reaction>
</comment>
<keyword evidence="9 11" id="KW-0413">Isomerase</keyword>
<reference evidence="14" key="1">
    <citation type="journal article" date="2014" name="Int. J. Syst. Evol. Microbiol.">
        <title>Complete genome sequence of Corynebacterium casei LMG S-19264T (=DSM 44701T), isolated from a smear-ripened cheese.</title>
        <authorList>
            <consortium name="US DOE Joint Genome Institute (JGI-PGF)"/>
            <person name="Walter F."/>
            <person name="Albersmeier A."/>
            <person name="Kalinowski J."/>
            <person name="Ruckert C."/>
        </authorList>
    </citation>
    <scope>NUCLEOTIDE SEQUENCE</scope>
    <source>
        <strain evidence="14">JCM 15325</strain>
    </source>
</reference>
<dbReference type="PROSITE" id="PS50198">
    <property type="entry name" value="PPIC_PPIASE_2"/>
    <property type="match status" value="1"/>
</dbReference>
<dbReference type="SUPFAM" id="SSF54534">
    <property type="entry name" value="FKBP-like"/>
    <property type="match status" value="1"/>
</dbReference>
<dbReference type="SUPFAM" id="SSF109998">
    <property type="entry name" value="Triger factor/SurA peptide-binding domain-like"/>
    <property type="match status" value="1"/>
</dbReference>
<evidence type="ECO:0000256" key="6">
    <source>
        <dbReference type="ARBA" id="ARBA00023110"/>
    </source>
</evidence>
<dbReference type="EMBL" id="BMOK01000001">
    <property type="protein sequence ID" value="GGL42883.1"/>
    <property type="molecule type" value="Genomic_DNA"/>
</dbReference>
<keyword evidence="5 11" id="KW-0732">Signal</keyword>
<dbReference type="HAMAP" id="MF_01145">
    <property type="entry name" value="Foldase_PrsA"/>
    <property type="match status" value="1"/>
</dbReference>
<dbReference type="PANTHER" id="PTHR47245">
    <property type="entry name" value="PEPTIDYLPROLYL ISOMERASE"/>
    <property type="match status" value="1"/>
</dbReference>
<comment type="caution">
    <text evidence="14">The sequence shown here is derived from an EMBL/GenBank/DDBJ whole genome shotgun (WGS) entry which is preliminary data.</text>
</comment>
<accession>A0A917RXJ0</accession>
<dbReference type="InterPro" id="IPR023058">
    <property type="entry name" value="PPIase_PpiC_CS"/>
</dbReference>
<evidence type="ECO:0000256" key="11">
    <source>
        <dbReference type="HAMAP-Rule" id="MF_01145"/>
    </source>
</evidence>
<dbReference type="InterPro" id="IPR027304">
    <property type="entry name" value="Trigger_fact/SurA_dom_sf"/>
</dbReference>
<feature type="domain" description="PpiC" evidence="13">
    <location>
        <begin position="144"/>
        <end position="236"/>
    </location>
</feature>
<evidence type="ECO:0000256" key="2">
    <source>
        <dbReference type="ARBA" id="ARBA00004193"/>
    </source>
</evidence>
<comment type="function">
    <text evidence="11">Plays a major role in protein secretion by helping the post-translocational extracellular folding of several secreted proteins.</text>
</comment>
<evidence type="ECO:0000256" key="10">
    <source>
        <dbReference type="ARBA" id="ARBA00023288"/>
    </source>
</evidence>
<dbReference type="GO" id="GO:0003755">
    <property type="term" value="F:peptidyl-prolyl cis-trans isomerase activity"/>
    <property type="evidence" value="ECO:0007669"/>
    <property type="project" value="UniProtKB-UniRule"/>
</dbReference>